<reference evidence="3 4" key="1">
    <citation type="journal article" date="2019" name="Commun. Biol.">
        <title>The bagworm genome reveals a unique fibroin gene that provides high tensile strength.</title>
        <authorList>
            <person name="Kono N."/>
            <person name="Nakamura H."/>
            <person name="Ohtoshi R."/>
            <person name="Tomita M."/>
            <person name="Numata K."/>
            <person name="Arakawa K."/>
        </authorList>
    </citation>
    <scope>NUCLEOTIDE SEQUENCE [LARGE SCALE GENOMIC DNA]</scope>
</reference>
<evidence type="ECO:0000313" key="3">
    <source>
        <dbReference type="EMBL" id="GBP05528.1"/>
    </source>
</evidence>
<evidence type="ECO:0000256" key="1">
    <source>
        <dbReference type="SAM" id="MobiDB-lite"/>
    </source>
</evidence>
<dbReference type="PANTHER" id="PTHR47055">
    <property type="entry name" value="DDE_TNP_1_7 DOMAIN-CONTAINING PROTEIN"/>
    <property type="match status" value="1"/>
</dbReference>
<dbReference type="Pfam" id="PF13843">
    <property type="entry name" value="DDE_Tnp_1_7"/>
    <property type="match status" value="1"/>
</dbReference>
<keyword evidence="4" id="KW-1185">Reference proteome</keyword>
<organism evidence="3 4">
    <name type="scientific">Eumeta variegata</name>
    <name type="common">Bagworm moth</name>
    <name type="synonym">Eumeta japonica</name>
    <dbReference type="NCBI Taxonomy" id="151549"/>
    <lineage>
        <taxon>Eukaryota</taxon>
        <taxon>Metazoa</taxon>
        <taxon>Ecdysozoa</taxon>
        <taxon>Arthropoda</taxon>
        <taxon>Hexapoda</taxon>
        <taxon>Insecta</taxon>
        <taxon>Pterygota</taxon>
        <taxon>Neoptera</taxon>
        <taxon>Endopterygota</taxon>
        <taxon>Lepidoptera</taxon>
        <taxon>Glossata</taxon>
        <taxon>Ditrysia</taxon>
        <taxon>Tineoidea</taxon>
        <taxon>Psychidae</taxon>
        <taxon>Oiketicinae</taxon>
        <taxon>Eumeta</taxon>
    </lineage>
</organism>
<evidence type="ECO:0000259" key="2">
    <source>
        <dbReference type="Pfam" id="PF13843"/>
    </source>
</evidence>
<comment type="caution">
    <text evidence="3">The sequence shown here is derived from an EMBL/GenBank/DDBJ whole genome shotgun (WGS) entry which is preliminary data.</text>
</comment>
<dbReference type="InterPro" id="IPR029526">
    <property type="entry name" value="PGBD"/>
</dbReference>
<dbReference type="OrthoDB" id="10057240at2759"/>
<protein>
    <submittedName>
        <fullName evidence="3">PiggyBac transposable element-derived protein 3</fullName>
    </submittedName>
</protein>
<proteinExistence type="predicted"/>
<feature type="compositionally biased region" description="Acidic residues" evidence="1">
    <location>
        <begin position="53"/>
        <end position="62"/>
    </location>
</feature>
<feature type="domain" description="PiggyBac transposable element-derived protein" evidence="2">
    <location>
        <begin position="102"/>
        <end position="215"/>
    </location>
</feature>
<accession>A0A4C1SWI0</accession>
<feature type="region of interest" description="Disordered" evidence="1">
    <location>
        <begin position="49"/>
        <end position="72"/>
    </location>
</feature>
<dbReference type="STRING" id="151549.A0A4C1SWI0"/>
<dbReference type="AlphaFoldDB" id="A0A4C1SWI0"/>
<name>A0A4C1SWI0_EUMVA</name>
<dbReference type="Proteomes" id="UP000299102">
    <property type="component" value="Unassembled WGS sequence"/>
</dbReference>
<gene>
    <name evidence="3" type="primary">PGBD3</name>
    <name evidence="3" type="ORF">EVAR_3029_1</name>
</gene>
<dbReference type="InterPro" id="IPR052638">
    <property type="entry name" value="PiggyBac_TE-derived"/>
</dbReference>
<dbReference type="EMBL" id="BGZK01000018">
    <property type="protein sequence ID" value="GBP05528.1"/>
    <property type="molecule type" value="Genomic_DNA"/>
</dbReference>
<dbReference type="PANTHER" id="PTHR47055:SF3">
    <property type="entry name" value="PHORBOL-ESTER_DAG-TYPE DOMAIN-CONTAINING PROTEIN"/>
    <property type="match status" value="1"/>
</dbReference>
<sequence>MDPRREFFDFDQYRGTGTLNDLLDILFEDEEEAGDLPIPESIYVAPLDPSVLTDEDSGDEDSGGNTENLNARQLTAQAETTGIRCYRNGTRKPPAEMQKLTSNKIMKKKQRGYHESAISNEDRVIVAKWMDNSIVSIALNNLGVQPLSMVKRYSQKDKATTQVPRPYILGEYNKYMGGVDRMDENVNMYRIHIRGKKWYWSLITWMLDTCVHNAWQLHKKNDKIPQLEFRKEIVLTYLKSYGIAAKGGARPSTFKLADTERFDGLNH</sequence>
<dbReference type="GO" id="GO:0043565">
    <property type="term" value="F:sequence-specific DNA binding"/>
    <property type="evidence" value="ECO:0007669"/>
    <property type="project" value="TreeGrafter"/>
</dbReference>
<evidence type="ECO:0000313" key="4">
    <source>
        <dbReference type="Proteomes" id="UP000299102"/>
    </source>
</evidence>